<dbReference type="AlphaFoldDB" id="A0A0N0C3C1"/>
<accession>A0A0N0C3C1</accession>
<keyword evidence="2" id="KW-1185">Reference proteome</keyword>
<evidence type="ECO:0000313" key="1">
    <source>
        <dbReference type="EMBL" id="KOY14121.1"/>
    </source>
</evidence>
<dbReference type="EMBL" id="LITU01000074">
    <property type="protein sequence ID" value="KOY14121.1"/>
    <property type="molecule type" value="Genomic_DNA"/>
</dbReference>
<gene>
    <name evidence="1" type="ORF">AMS66_23125</name>
</gene>
<evidence type="ECO:0000313" key="2">
    <source>
        <dbReference type="Proteomes" id="UP000037688"/>
    </source>
</evidence>
<dbReference type="PATRIC" id="fig|1705561.3.peg.4833"/>
<dbReference type="Proteomes" id="UP000037688">
    <property type="component" value="Unassembled WGS sequence"/>
</dbReference>
<proteinExistence type="predicted"/>
<name>A0A0N0C3C1_9BACL</name>
<dbReference type="RefSeq" id="WP_053783043.1">
    <property type="nucleotide sequence ID" value="NZ_LITU01000074.1"/>
</dbReference>
<protein>
    <submittedName>
        <fullName evidence="1">Uncharacterized protein</fullName>
    </submittedName>
</protein>
<comment type="caution">
    <text evidence="1">The sequence shown here is derived from an EMBL/GenBank/DDBJ whole genome shotgun (WGS) entry which is preliminary data.</text>
</comment>
<sequence>MSTNFISDAYVTGWTPAETDDLQDTWIEISLLFLTADIENRMGQLKEEHKSFLWITMEEFSKGFKNIGVFSTNEATDGRALESLINGGKKAYGNLMREYYLKIRLLTVLNFLLH</sequence>
<organism evidence="1 2">
    <name type="scientific">Paenibacillus xylanivorans</name>
    <dbReference type="NCBI Taxonomy" id="1705561"/>
    <lineage>
        <taxon>Bacteria</taxon>
        <taxon>Bacillati</taxon>
        <taxon>Bacillota</taxon>
        <taxon>Bacilli</taxon>
        <taxon>Bacillales</taxon>
        <taxon>Paenibacillaceae</taxon>
        <taxon>Paenibacillus</taxon>
    </lineage>
</organism>
<reference evidence="1 2" key="1">
    <citation type="submission" date="2015-08" db="EMBL/GenBank/DDBJ databases">
        <title>Draft genome sequence of cellulolytic and xylanolytic Paenibacillus sp. A59, isolated from a decaying forest soil from Patagonia, Argentina.</title>
        <authorList>
            <person name="Ghio S."/>
            <person name="Caceres A.M."/>
            <person name="Talia P."/>
            <person name="Grasso D."/>
            <person name="Campos E."/>
        </authorList>
    </citation>
    <scope>NUCLEOTIDE SEQUENCE [LARGE SCALE GENOMIC DNA]</scope>
    <source>
        <strain evidence="1 2">A59</strain>
    </source>
</reference>